<sequence length="156" mass="16209">MVLVALQSVKSPSSYVRLDGNGVTVPTNGGGGAVNVGTFVGTFETFTLVNNDDGTVSFKSVVFIDVFLRLDGAKVSQGQNLASGGGVVNAQSGAGPYEKFKINQKANDPGTYQGIVGIESFGFPGRFLRLDAAAGVVNVQGVFETLEEFKILVVGQ</sequence>
<keyword evidence="2" id="KW-1185">Reference proteome</keyword>
<proteinExistence type="predicted"/>
<protein>
    <submittedName>
        <fullName evidence="1">Uncharacterized protein</fullName>
    </submittedName>
</protein>
<dbReference type="Gene3D" id="2.80.10.50">
    <property type="match status" value="1"/>
</dbReference>
<organism evidence="1 2">
    <name type="scientific">Laccaria amethystina LaAM-08-1</name>
    <dbReference type="NCBI Taxonomy" id="1095629"/>
    <lineage>
        <taxon>Eukaryota</taxon>
        <taxon>Fungi</taxon>
        <taxon>Dikarya</taxon>
        <taxon>Basidiomycota</taxon>
        <taxon>Agaricomycotina</taxon>
        <taxon>Agaricomycetes</taxon>
        <taxon>Agaricomycetidae</taxon>
        <taxon>Agaricales</taxon>
        <taxon>Agaricineae</taxon>
        <taxon>Hydnangiaceae</taxon>
        <taxon>Laccaria</taxon>
    </lineage>
</organism>
<dbReference type="EMBL" id="KN838753">
    <property type="protein sequence ID" value="KIJ95510.1"/>
    <property type="molecule type" value="Genomic_DNA"/>
</dbReference>
<accession>A0A0C9WTX9</accession>
<dbReference type="OrthoDB" id="2886578at2759"/>
<reference evidence="1 2" key="1">
    <citation type="submission" date="2014-04" db="EMBL/GenBank/DDBJ databases">
        <authorList>
            <consortium name="DOE Joint Genome Institute"/>
            <person name="Kuo A."/>
            <person name="Kohler A."/>
            <person name="Nagy L.G."/>
            <person name="Floudas D."/>
            <person name="Copeland A."/>
            <person name="Barry K.W."/>
            <person name="Cichocki N."/>
            <person name="Veneault-Fourrey C."/>
            <person name="LaButti K."/>
            <person name="Lindquist E.A."/>
            <person name="Lipzen A."/>
            <person name="Lundell T."/>
            <person name="Morin E."/>
            <person name="Murat C."/>
            <person name="Sun H."/>
            <person name="Tunlid A."/>
            <person name="Henrissat B."/>
            <person name="Grigoriev I.V."/>
            <person name="Hibbett D.S."/>
            <person name="Martin F."/>
            <person name="Nordberg H.P."/>
            <person name="Cantor M.N."/>
            <person name="Hua S.X."/>
        </authorList>
    </citation>
    <scope>NUCLEOTIDE SEQUENCE [LARGE SCALE GENOMIC DNA]</scope>
    <source>
        <strain evidence="1 2">LaAM-08-1</strain>
    </source>
</reference>
<reference evidence="2" key="2">
    <citation type="submission" date="2015-01" db="EMBL/GenBank/DDBJ databases">
        <title>Evolutionary Origins and Diversification of the Mycorrhizal Mutualists.</title>
        <authorList>
            <consortium name="DOE Joint Genome Institute"/>
            <consortium name="Mycorrhizal Genomics Consortium"/>
            <person name="Kohler A."/>
            <person name="Kuo A."/>
            <person name="Nagy L.G."/>
            <person name="Floudas D."/>
            <person name="Copeland A."/>
            <person name="Barry K.W."/>
            <person name="Cichocki N."/>
            <person name="Veneault-Fourrey C."/>
            <person name="LaButti K."/>
            <person name="Lindquist E.A."/>
            <person name="Lipzen A."/>
            <person name="Lundell T."/>
            <person name="Morin E."/>
            <person name="Murat C."/>
            <person name="Riley R."/>
            <person name="Ohm R."/>
            <person name="Sun H."/>
            <person name="Tunlid A."/>
            <person name="Henrissat B."/>
            <person name="Grigoriev I.V."/>
            <person name="Hibbett D.S."/>
            <person name="Martin F."/>
        </authorList>
    </citation>
    <scope>NUCLEOTIDE SEQUENCE [LARGE SCALE GENOMIC DNA]</scope>
    <source>
        <strain evidence="2">LaAM-08-1</strain>
    </source>
</reference>
<dbReference type="AlphaFoldDB" id="A0A0C9WTX9"/>
<evidence type="ECO:0000313" key="1">
    <source>
        <dbReference type="EMBL" id="KIJ95510.1"/>
    </source>
</evidence>
<dbReference type="CDD" id="cd00257">
    <property type="entry name" value="beta-trefoil_FSCN-like"/>
    <property type="match status" value="1"/>
</dbReference>
<name>A0A0C9WTX9_9AGAR</name>
<gene>
    <name evidence="1" type="ORF">K443DRAFT_682957</name>
</gene>
<evidence type="ECO:0000313" key="2">
    <source>
        <dbReference type="Proteomes" id="UP000054477"/>
    </source>
</evidence>
<dbReference type="Proteomes" id="UP000054477">
    <property type="component" value="Unassembled WGS sequence"/>
</dbReference>
<dbReference type="HOGENOM" id="CLU_134340_0_0_1"/>